<organism evidence="1 2">
    <name type="scientific">Salmonella enterica I</name>
    <dbReference type="NCBI Taxonomy" id="59201"/>
    <lineage>
        <taxon>Bacteria</taxon>
        <taxon>Pseudomonadati</taxon>
        <taxon>Pseudomonadota</taxon>
        <taxon>Gammaproteobacteria</taxon>
        <taxon>Enterobacterales</taxon>
        <taxon>Enterobacteriaceae</taxon>
        <taxon>Salmonella</taxon>
    </lineage>
</organism>
<dbReference type="SUPFAM" id="SSF53686">
    <property type="entry name" value="Tryptophan synthase beta subunit-like PLP-dependent enzymes"/>
    <property type="match status" value="1"/>
</dbReference>
<dbReference type="PANTHER" id="PTHR42937:SF1">
    <property type="entry name" value="DIAMINOPROPIONATE AMMONIA-LYASE"/>
    <property type="match status" value="1"/>
</dbReference>
<proteinExistence type="predicted"/>
<name>A0A379WW70_SALET</name>
<dbReference type="EC" id="4.3.1.15" evidence="1"/>
<evidence type="ECO:0000313" key="1">
    <source>
        <dbReference type="EMBL" id="SUH38303.1"/>
    </source>
</evidence>
<dbReference type="GO" id="GO:0008838">
    <property type="term" value="F:diaminopropionate ammonia-lyase activity"/>
    <property type="evidence" value="ECO:0007669"/>
    <property type="project" value="UniProtKB-EC"/>
</dbReference>
<reference evidence="1 2" key="1">
    <citation type="submission" date="2018-06" db="EMBL/GenBank/DDBJ databases">
        <authorList>
            <consortium name="Pathogen Informatics"/>
            <person name="Doyle S."/>
        </authorList>
    </citation>
    <scope>NUCLEOTIDE SEQUENCE [LARGE SCALE GENOMIC DNA]</scope>
    <source>
        <strain evidence="1 2">NCTC8261</strain>
    </source>
</reference>
<dbReference type="AlphaFoldDB" id="A0A379WW70"/>
<dbReference type="InterPro" id="IPR036052">
    <property type="entry name" value="TrpB-like_PALP_sf"/>
</dbReference>
<keyword evidence="1" id="KW-0456">Lyase</keyword>
<accession>A0A379WW70</accession>
<gene>
    <name evidence="1" type="primary">dpaL_2</name>
    <name evidence="1" type="ORF">NCTC8261_04628</name>
</gene>
<evidence type="ECO:0000313" key="2">
    <source>
        <dbReference type="Proteomes" id="UP000254712"/>
    </source>
</evidence>
<protein>
    <submittedName>
        <fullName evidence="1">Diaminopropionate ammonia-lyase</fullName>
        <ecNumber evidence="1">4.3.1.15</ecNumber>
    </submittedName>
</protein>
<dbReference type="Proteomes" id="UP000254712">
    <property type="component" value="Unassembled WGS sequence"/>
</dbReference>
<dbReference type="EMBL" id="UGXT01000002">
    <property type="protein sequence ID" value="SUH38303.1"/>
    <property type="molecule type" value="Genomic_DNA"/>
</dbReference>
<sequence>MHELIKYQFNTRRKKYGTGAALSLLNGNVGREVLAFHKKLPNYAVTPLHNLAHLSRRLGLGSIHIKDESWRFGLNAFKGLGGSYAVGKISR</sequence>
<dbReference type="Gene3D" id="3.40.50.1100">
    <property type="match status" value="1"/>
</dbReference>
<dbReference type="PANTHER" id="PTHR42937">
    <property type="match status" value="1"/>
</dbReference>